<feature type="domain" description="Heparinase II N-terminal" evidence="4">
    <location>
        <begin position="31"/>
        <end position="483"/>
    </location>
</feature>
<proteinExistence type="predicted"/>
<organism evidence="5 6">
    <name type="scientific">Alistipes intestinihominis</name>
    <dbReference type="NCBI Taxonomy" id="3133172"/>
    <lineage>
        <taxon>Bacteria</taxon>
        <taxon>Pseudomonadati</taxon>
        <taxon>Bacteroidota</taxon>
        <taxon>Bacteroidia</taxon>
        <taxon>Bacteroidales</taxon>
        <taxon>Rikenellaceae</taxon>
        <taxon>Alistipes</taxon>
    </lineage>
</organism>
<name>A0ABV1GZT3_9BACT</name>
<dbReference type="Pfam" id="PF07940">
    <property type="entry name" value="Hepar_II_III_C"/>
    <property type="match status" value="1"/>
</dbReference>
<comment type="caution">
    <text evidence="5">The sequence shown here is derived from an EMBL/GenBank/DDBJ whole genome shotgun (WGS) entry which is preliminary data.</text>
</comment>
<dbReference type="Pfam" id="PF16332">
    <property type="entry name" value="DUF4962"/>
    <property type="match status" value="1"/>
</dbReference>
<dbReference type="EMBL" id="JBBMFL010000018">
    <property type="protein sequence ID" value="MEQ2545923.1"/>
    <property type="molecule type" value="Genomic_DNA"/>
</dbReference>
<feature type="domain" description="Heparinase II/III-like C-terminal" evidence="3">
    <location>
        <begin position="496"/>
        <end position="729"/>
    </location>
</feature>
<dbReference type="SUPFAM" id="SSF48230">
    <property type="entry name" value="Chondroitin AC/alginate lyase"/>
    <property type="match status" value="1"/>
</dbReference>
<dbReference type="Gene3D" id="2.70.98.70">
    <property type="match status" value="1"/>
</dbReference>
<keyword evidence="2" id="KW-0732">Signal</keyword>
<dbReference type="InterPro" id="IPR032518">
    <property type="entry name" value="HepII_N"/>
</dbReference>
<comment type="subcellular location">
    <subcellularLocation>
        <location evidence="1">Cell envelope</location>
    </subcellularLocation>
</comment>
<evidence type="ECO:0000313" key="5">
    <source>
        <dbReference type="EMBL" id="MEQ2545923.1"/>
    </source>
</evidence>
<dbReference type="Gene3D" id="1.50.10.100">
    <property type="entry name" value="Chondroitin AC/alginate lyase"/>
    <property type="match status" value="1"/>
</dbReference>
<dbReference type="InterPro" id="IPR013783">
    <property type="entry name" value="Ig-like_fold"/>
</dbReference>
<sequence length="845" mass="94783">MRRILLLAALFAALGAEAQLPAEIRLDKRSLRPRYREWARPSGGVAVTQNPPALLWPAAGDSKRALYRVRLSQDSTFAGVTPSEPFEWAAYACHEPLAEGRWYWQWSVSEPGAPERWSEVNAFTVDASCRRFATPTGAELARRVAAMPHHRLYVPRDGADAFRTRAQRNPEARELVRKARKNLNMDLVPVAPTRPRDTTGMTPFQKKSLVNFMYHKFGEVITQPVVDFSTAYLITGEEPFRAAAVRHALHAASLPVDSDATSEDFNRSAIMYGLAVGYDTACDRMTPEERAAVLEAIRVRGEHFYRHYVKDFETHSMDNHVWQHTFRNFFFSAIATLGDLPEAEKWFRYCYEVWCARFPILGGDDGGWHDGSSYMQANLVTFIYVPFVLSRLTGTDFFDLPWFRNLPSFLVYSFPKGSYATGFGDDYEKMTSPSQLYMGFADALARELRSPEARWYADQLIGSDPKNLYRSKGFTFYRILTDKPIDNVSPQAPGRNTSRFYPDAGFSLMHTDPADASDDLMAAFFALPFGSTGHAHAAHNGFTINYGGRQLFGGTGYYSNFNDKHTLMHYRSRGHNTILADGLAQVIGENGYGWLARFADNEALTYTLGDASHAYDSIRTPFWIDRMEKSEVACTSENGIGDPGVTRFRRHFLFLKPDVIVVYDELEAREPVAWTWLLHSHNRMAQAGENAVAASNGAAEGRMELFTSGELTLNLTDRFFSPAINWKKRTGPDGRVQEYVNHWHAEFTTAAKSRAQRFLAVFRITPEGRKPLALKGGAKGRVTVGGWSVSAELDASKPASLSVTDRRGNAVLYNTPASETAGSTVVRRRGEPARELVDVVPASER</sequence>
<feature type="signal peptide" evidence="2">
    <location>
        <begin position="1"/>
        <end position="18"/>
    </location>
</feature>
<feature type="chain" id="PRO_5045374637" evidence="2">
    <location>
        <begin position="19"/>
        <end position="845"/>
    </location>
</feature>
<dbReference type="Gene3D" id="2.60.40.10">
    <property type="entry name" value="Immunoglobulins"/>
    <property type="match status" value="1"/>
</dbReference>
<evidence type="ECO:0000256" key="1">
    <source>
        <dbReference type="ARBA" id="ARBA00004196"/>
    </source>
</evidence>
<reference evidence="5 6" key="1">
    <citation type="submission" date="2024-03" db="EMBL/GenBank/DDBJ databases">
        <title>Human intestinal bacterial collection.</title>
        <authorList>
            <person name="Pauvert C."/>
            <person name="Hitch T.C.A."/>
            <person name="Clavel T."/>
        </authorList>
    </citation>
    <scope>NUCLEOTIDE SEQUENCE [LARGE SCALE GENOMIC DNA]</scope>
    <source>
        <strain evidence="5 6">CLA-KB-H122</strain>
    </source>
</reference>
<evidence type="ECO:0000256" key="2">
    <source>
        <dbReference type="SAM" id="SignalP"/>
    </source>
</evidence>
<dbReference type="RefSeq" id="WP_349094521.1">
    <property type="nucleotide sequence ID" value="NZ_JBBMFL010000018.1"/>
</dbReference>
<dbReference type="InterPro" id="IPR008929">
    <property type="entry name" value="Chondroitin_lyas"/>
</dbReference>
<protein>
    <submittedName>
        <fullName evidence="5">DUF4962 domain-containing protein</fullName>
    </submittedName>
</protein>
<gene>
    <name evidence="5" type="ORF">WMO46_13320</name>
</gene>
<accession>A0ABV1GZT3</accession>
<dbReference type="Proteomes" id="UP001460202">
    <property type="component" value="Unassembled WGS sequence"/>
</dbReference>
<dbReference type="InterPro" id="IPR012480">
    <property type="entry name" value="Hepar_II_III_C"/>
</dbReference>
<evidence type="ECO:0000259" key="3">
    <source>
        <dbReference type="Pfam" id="PF07940"/>
    </source>
</evidence>
<evidence type="ECO:0000313" key="6">
    <source>
        <dbReference type="Proteomes" id="UP001460202"/>
    </source>
</evidence>
<evidence type="ECO:0000259" key="4">
    <source>
        <dbReference type="Pfam" id="PF16332"/>
    </source>
</evidence>
<keyword evidence="6" id="KW-1185">Reference proteome</keyword>